<sequence length="55" mass="6299">MCRTPGQWVRHNFLQPVSTSGWFELAFVQQSFYTKWTSISVVTIEGREFAACAQA</sequence>
<proteinExistence type="predicted"/>
<keyword evidence="2" id="KW-1185">Reference proteome</keyword>
<evidence type="ECO:0000313" key="2">
    <source>
        <dbReference type="Proteomes" id="UP000612362"/>
    </source>
</evidence>
<accession>A0A8J3I728</accession>
<name>A0A8J3I728_9CHLR</name>
<gene>
    <name evidence="1" type="ORF">KSX_89220</name>
</gene>
<dbReference type="AlphaFoldDB" id="A0A8J3I728"/>
<organism evidence="1 2">
    <name type="scientific">Ktedonospora formicarum</name>
    <dbReference type="NCBI Taxonomy" id="2778364"/>
    <lineage>
        <taxon>Bacteria</taxon>
        <taxon>Bacillati</taxon>
        <taxon>Chloroflexota</taxon>
        <taxon>Ktedonobacteria</taxon>
        <taxon>Ktedonobacterales</taxon>
        <taxon>Ktedonobacteraceae</taxon>
        <taxon>Ktedonospora</taxon>
    </lineage>
</organism>
<comment type="caution">
    <text evidence="1">The sequence shown here is derived from an EMBL/GenBank/DDBJ whole genome shotgun (WGS) entry which is preliminary data.</text>
</comment>
<reference evidence="1" key="1">
    <citation type="submission" date="2020-10" db="EMBL/GenBank/DDBJ databases">
        <title>Taxonomic study of unclassified bacteria belonging to the class Ktedonobacteria.</title>
        <authorList>
            <person name="Yabe S."/>
            <person name="Wang C.M."/>
            <person name="Zheng Y."/>
            <person name="Sakai Y."/>
            <person name="Cavaletti L."/>
            <person name="Monciardini P."/>
            <person name="Donadio S."/>
        </authorList>
    </citation>
    <scope>NUCLEOTIDE SEQUENCE</scope>
    <source>
        <strain evidence="1">SOSP1-1</strain>
    </source>
</reference>
<dbReference type="Proteomes" id="UP000612362">
    <property type="component" value="Unassembled WGS sequence"/>
</dbReference>
<evidence type="ECO:0000313" key="1">
    <source>
        <dbReference type="EMBL" id="GHO50759.1"/>
    </source>
</evidence>
<dbReference type="EMBL" id="BNJF01000009">
    <property type="protein sequence ID" value="GHO50759.1"/>
    <property type="molecule type" value="Genomic_DNA"/>
</dbReference>
<protein>
    <submittedName>
        <fullName evidence="1">Uncharacterized protein</fullName>
    </submittedName>
</protein>